<evidence type="ECO:0000313" key="3">
    <source>
        <dbReference type="EMBL" id="GHC49067.1"/>
    </source>
</evidence>
<dbReference type="EMBL" id="BMYJ01000002">
    <property type="protein sequence ID" value="GHC49067.1"/>
    <property type="molecule type" value="Genomic_DNA"/>
</dbReference>
<dbReference type="Pfam" id="PF10112">
    <property type="entry name" value="Halogen_Hydrol"/>
    <property type="match status" value="1"/>
</dbReference>
<accession>A0A918TKI8</accession>
<gene>
    <name evidence="3" type="ORF">GCM10007315_08950</name>
</gene>
<evidence type="ECO:0008006" key="5">
    <source>
        <dbReference type="Google" id="ProtNLM"/>
    </source>
</evidence>
<protein>
    <recommendedName>
        <fullName evidence="5">5-bromo-4-chloroindolyl phosphate hydrolysis protein</fullName>
    </recommendedName>
</protein>
<feature type="transmembrane region" description="Helical" evidence="2">
    <location>
        <begin position="116"/>
        <end position="136"/>
    </location>
</feature>
<keyword evidence="4" id="KW-1185">Reference proteome</keyword>
<comment type="caution">
    <text evidence="3">The sequence shown here is derived from an EMBL/GenBank/DDBJ whole genome shotgun (WGS) entry which is preliminary data.</text>
</comment>
<evidence type="ECO:0000256" key="1">
    <source>
        <dbReference type="SAM" id="MobiDB-lite"/>
    </source>
</evidence>
<name>A0A918TKI8_9RHOB</name>
<feature type="region of interest" description="Disordered" evidence="1">
    <location>
        <begin position="1"/>
        <end position="25"/>
    </location>
</feature>
<reference evidence="3" key="2">
    <citation type="submission" date="2020-09" db="EMBL/GenBank/DDBJ databases">
        <authorList>
            <person name="Sun Q."/>
            <person name="Kim S."/>
        </authorList>
    </citation>
    <scope>NUCLEOTIDE SEQUENCE</scope>
    <source>
        <strain evidence="3">KCTC 23310</strain>
    </source>
</reference>
<organism evidence="3 4">
    <name type="scientific">Neogemmobacter tilapiae</name>
    <dbReference type="NCBI Taxonomy" id="875041"/>
    <lineage>
        <taxon>Bacteria</taxon>
        <taxon>Pseudomonadati</taxon>
        <taxon>Pseudomonadota</taxon>
        <taxon>Alphaproteobacteria</taxon>
        <taxon>Rhodobacterales</taxon>
        <taxon>Paracoccaceae</taxon>
        <taxon>Neogemmobacter</taxon>
    </lineage>
</organism>
<proteinExistence type="predicted"/>
<keyword evidence="2" id="KW-1133">Transmembrane helix</keyword>
<sequence>MAQRFGGKFSPSGTVERDHAGPVVGSAPRKGPLRLYVLTPLPFAVRAFTSPPGGLILGLAGAAVLALAVWLTLEGQKAQAAYDERRVSRRPAIPRKMMASALTGLGILLGSQMAGIGLIPALGLTFAATLLHTVTFGPDPLRDKGMEGVDTFQTDRVARAVDEAEAYLVAMKDAGLRANDRTIEARIEKFAGIARQLFRGIEGDPGDLSAARKYLTVYLMGARDATVKFVDLYARTRDAGTRAEYEALLTDLETNFADRTKALLSDNRSDLDVEISVLRERLQREG</sequence>
<dbReference type="AlphaFoldDB" id="A0A918TKI8"/>
<reference evidence="3" key="1">
    <citation type="journal article" date="2014" name="Int. J. Syst. Evol. Microbiol.">
        <title>Complete genome sequence of Corynebacterium casei LMG S-19264T (=DSM 44701T), isolated from a smear-ripened cheese.</title>
        <authorList>
            <consortium name="US DOE Joint Genome Institute (JGI-PGF)"/>
            <person name="Walter F."/>
            <person name="Albersmeier A."/>
            <person name="Kalinowski J."/>
            <person name="Ruckert C."/>
        </authorList>
    </citation>
    <scope>NUCLEOTIDE SEQUENCE</scope>
    <source>
        <strain evidence="3">KCTC 23310</strain>
    </source>
</reference>
<dbReference type="Proteomes" id="UP000638981">
    <property type="component" value="Unassembled WGS sequence"/>
</dbReference>
<evidence type="ECO:0000313" key="4">
    <source>
        <dbReference type="Proteomes" id="UP000638981"/>
    </source>
</evidence>
<dbReference type="RefSeq" id="WP_189410421.1">
    <property type="nucleotide sequence ID" value="NZ_BMYJ01000002.1"/>
</dbReference>
<evidence type="ECO:0000256" key="2">
    <source>
        <dbReference type="SAM" id="Phobius"/>
    </source>
</evidence>
<feature type="transmembrane region" description="Helical" evidence="2">
    <location>
        <begin position="55"/>
        <end position="73"/>
    </location>
</feature>
<keyword evidence="2" id="KW-0812">Transmembrane</keyword>
<keyword evidence="2" id="KW-0472">Membrane</keyword>
<dbReference type="InterPro" id="IPR018770">
    <property type="entry name" value="ChloroindolylP_hydrolase"/>
</dbReference>